<dbReference type="PROSITE" id="PS51050">
    <property type="entry name" value="ZF_CW"/>
    <property type="match status" value="2"/>
</dbReference>
<organism evidence="6 7">
    <name type="scientific">Plasmodium malariae</name>
    <dbReference type="NCBI Taxonomy" id="5858"/>
    <lineage>
        <taxon>Eukaryota</taxon>
        <taxon>Sar</taxon>
        <taxon>Alveolata</taxon>
        <taxon>Apicomplexa</taxon>
        <taxon>Aconoidasida</taxon>
        <taxon>Haemosporida</taxon>
        <taxon>Plasmodiidae</taxon>
        <taxon>Plasmodium</taxon>
        <taxon>Plasmodium (Plasmodium)</taxon>
    </lineage>
</organism>
<keyword evidence="1" id="KW-0479">Metal-binding</keyword>
<evidence type="ECO:0000256" key="3">
    <source>
        <dbReference type="ARBA" id="ARBA00022833"/>
    </source>
</evidence>
<name>A0A1A8WPH4_PLAMA</name>
<dbReference type="InterPro" id="IPR011124">
    <property type="entry name" value="Znf_CW"/>
</dbReference>
<feature type="domain" description="CW-type" evidence="5">
    <location>
        <begin position="89"/>
        <end position="141"/>
    </location>
</feature>
<dbReference type="Pfam" id="PF07496">
    <property type="entry name" value="zf-CW"/>
    <property type="match status" value="2"/>
</dbReference>
<evidence type="ECO:0000256" key="4">
    <source>
        <dbReference type="SAM" id="MobiDB-lite"/>
    </source>
</evidence>
<dbReference type="InterPro" id="IPR042778">
    <property type="entry name" value="ZCWPW1/ZCWPW2"/>
</dbReference>
<evidence type="ECO:0000313" key="7">
    <source>
        <dbReference type="Proteomes" id="UP000078597"/>
    </source>
</evidence>
<feature type="region of interest" description="Disordered" evidence="4">
    <location>
        <begin position="306"/>
        <end position="329"/>
    </location>
</feature>
<protein>
    <submittedName>
        <fullName evidence="6">CW-type zinc finger domain-containing protein</fullName>
    </submittedName>
</protein>
<evidence type="ECO:0000256" key="1">
    <source>
        <dbReference type="ARBA" id="ARBA00022723"/>
    </source>
</evidence>
<keyword evidence="2" id="KW-0863">Zinc-finger</keyword>
<dbReference type="EMBL" id="FLQW01002620">
    <property type="protein sequence ID" value="SBS93761.1"/>
    <property type="molecule type" value="Genomic_DNA"/>
</dbReference>
<feature type="compositionally biased region" description="Low complexity" evidence="4">
    <location>
        <begin position="1777"/>
        <end position="1793"/>
    </location>
</feature>
<dbReference type="PANTHER" id="PTHR15999:SF2">
    <property type="entry name" value="ZINC FINGER CW-TYPE PWWP DOMAIN PROTEIN 1"/>
    <property type="match status" value="1"/>
</dbReference>
<dbReference type="Gene3D" id="3.30.40.100">
    <property type="match status" value="2"/>
</dbReference>
<evidence type="ECO:0000256" key="2">
    <source>
        <dbReference type="ARBA" id="ARBA00022771"/>
    </source>
</evidence>
<dbReference type="PANTHER" id="PTHR15999">
    <property type="entry name" value="ZINC FINGER CW-TYPE PWWP DOMAIN PROTEIN 1"/>
    <property type="match status" value="1"/>
</dbReference>
<gene>
    <name evidence="6" type="ORF">PMALA_040840</name>
</gene>
<evidence type="ECO:0000259" key="5">
    <source>
        <dbReference type="PROSITE" id="PS51050"/>
    </source>
</evidence>
<feature type="domain" description="CW-type" evidence="5">
    <location>
        <begin position="723"/>
        <end position="775"/>
    </location>
</feature>
<dbReference type="Proteomes" id="UP000078597">
    <property type="component" value="Unassembled WGS sequence"/>
</dbReference>
<accession>A0A1A8WPH4</accession>
<keyword evidence="3" id="KW-0862">Zinc</keyword>
<dbReference type="VEuPathDB" id="PlasmoDB:PmUG01_05037500"/>
<reference evidence="7" key="1">
    <citation type="submission" date="2016-05" db="EMBL/GenBank/DDBJ databases">
        <authorList>
            <person name="Naeem Raeece"/>
        </authorList>
    </citation>
    <scope>NUCLEOTIDE SEQUENCE [LARGE SCALE GENOMIC DNA]</scope>
</reference>
<dbReference type="GO" id="GO:0008270">
    <property type="term" value="F:zinc ion binding"/>
    <property type="evidence" value="ECO:0007669"/>
    <property type="project" value="UniProtKB-KW"/>
</dbReference>
<feature type="region of interest" description="Disordered" evidence="4">
    <location>
        <begin position="1774"/>
        <end position="1793"/>
    </location>
</feature>
<proteinExistence type="predicted"/>
<sequence length="1793" mass="208239">MIKKKSTNDENKIYYEQSKNNYLKKTKNIKRKYSNINLDIVNTFNYLNNNNITSNTENANIRNDVEILKNENINNKIVMNSNTNSDLYIPEKDNWVQCDLCEKWRKLPSNTDMNKLPKIWYCNLNNDTKYNSCDIEEEIVNYNYDLGKHVSSNSMVNLVNEYESLNQFCNSPNNTANKNDINITENLKTKNEEFFNFTNPQSDSNVLPTNTCMEEDPKQKSTHHNKNYFNVNKKCSYIKSDGYFDISVANANFFSNEENINNFSAVNKLSSHFDSGGGAGGNEECSDKCNVKFNDVEIVNAQKKTKNMNEKKSRCLPKKTPKKEELKNNTSVGSFNYNADHHLFNKFNNNNSKNILYKNCKVLKKAINSKKNVKDEKDEQRTLFYKENTNSFFMNLFFKNKKKRKNERKNIFKRSNSDGGGIYEKKRKKELNTWRLCMSDNDMYVTCNNIKKYKNYKKNVNSFCSPFYSNMHFIVNSILKKKIYKPLNERKSGKYGKNDKNGKNGLYDKKEEKKNIKYLEKEANFALFNERKKSSEDIDINNSSCNISKERKIEKKKKKKNPGKKEIVLQMTNEVDDIGTMNFNKTTINESIAPYFPNGHMYGYKYEENLEGINNNSNTINSVTDLNLSSFNVCKDDQIRNGLLQNNLTMSGKYFDPKITPDYSENYVDNNNSFVQNKKHHIENSHHINGISYSHNNGAIDKSNMDSPVKDINSNKAGTNGTSNNVVNWVQCENCKKWRKIDSHINISVLPDNWYCSLNFWSKYNNCEMEEEMYVEEIINAEFSQNMQKFENMTKGEETFSAICPIQKSKKFEKYKMKEILKSFAKNNTDHYMSNIKSKVNKKNKIQHKNGNNNRDTSKVHEKKIFCPNRLGKKSSKVNNLNTGNFIDNNSFNIRGRIYSESVLYENPSFCPKENNEFNDLSMAAVLNSPLRNNYSYPINYDDINYIFYSNGHVEENCSINSDIMNYQRKKKKTNKKENLLNNLSVSTSVSHERNVRSYSLHASKNSFSRNIFKNKCLKENDNGVNGKCDINKDVNYGNDKDVNYDISDSNNNGYDVNEGENKRTTNMLDESSKYWNVLRNSKLNYYLNPSNIHKMFSSLPKYNYNKVDNEMNEDILCNIGLKRKILEDEHSQCASLCSYHNKVKRSSSYDFCSSKTISLDSVDERSYVSDSYLQIRKYKRKLIIQNSHYTYKSSKLAHFPPYDLKDTQNGSLQFIHGNNNVNSDMCSTVCGNVHTNDRGNVHANICCNVEENQNNTPGELYQKNKHHNPNGINGEGQHHHIECLYLQRCERHNNDLLKNKYDCVNYARKFNTSMAKYKDRINNDDGSDDDRKLYNMCFNTMKDDNSKGGATTVVNEDGIEDTLCNNIDKFAVGSNCVNDRGDSYYGTDNRSDDDIDGRVIGKKKYIKSNIICKNNNTPFDENEIGYKYNRDDIDRILERGKNKKRSDAYNSFNTEDIDNKIVSYYLGCSSNNRKKGAMVDFASPNSDLSGNYHHHHSYMFNENIKNTSQNDANFRCYNNYREKQLNDENPFFSKKCFEGEMNILNKPINRPDIHSQDNNIHTLIENYYLNNNKSVKKIQKSKSLNTIDEKYRNFLFLMNDNMIRVSPRSASHKDTKSKEDFFNMSLDENYNDHIVSDMDYIRSMRNIGDDVITQEGIRNYLKLKNEEIDDFSKKGFAKLALDDYIKINEYRKSGGIDSSYTYNNNYQKNINNHKNGRSISNNANSMIYRKNYFNNLSYSYSLDKLMTGLPLSEVNERSRSSFCSSVANTNGGSLANDSNNNDSNNNCNSNNN</sequence>
<evidence type="ECO:0000313" key="6">
    <source>
        <dbReference type="EMBL" id="SBS93761.1"/>
    </source>
</evidence>
<feature type="non-terminal residue" evidence="6">
    <location>
        <position position="1793"/>
    </location>
</feature>